<evidence type="ECO:0000313" key="2">
    <source>
        <dbReference type="EMBL" id="MBA0782173.1"/>
    </source>
</evidence>
<organism evidence="2 3">
    <name type="scientific">Gossypium trilobum</name>
    <dbReference type="NCBI Taxonomy" id="34281"/>
    <lineage>
        <taxon>Eukaryota</taxon>
        <taxon>Viridiplantae</taxon>
        <taxon>Streptophyta</taxon>
        <taxon>Embryophyta</taxon>
        <taxon>Tracheophyta</taxon>
        <taxon>Spermatophyta</taxon>
        <taxon>Magnoliopsida</taxon>
        <taxon>eudicotyledons</taxon>
        <taxon>Gunneridae</taxon>
        <taxon>Pentapetalae</taxon>
        <taxon>rosids</taxon>
        <taxon>malvids</taxon>
        <taxon>Malvales</taxon>
        <taxon>Malvaceae</taxon>
        <taxon>Malvoideae</taxon>
        <taxon>Gossypium</taxon>
    </lineage>
</organism>
<keyword evidence="1" id="KW-0472">Membrane</keyword>
<sequence>MRLMLNEFWVIFYTRTERISLYLFLWKSFSLMLQEETFIMIISFFNYMQPMSSTINILANVLQ</sequence>
<name>A0A7J9FA30_9ROSI</name>
<dbReference type="AlphaFoldDB" id="A0A7J9FA30"/>
<keyword evidence="1" id="KW-1133">Transmembrane helix</keyword>
<feature type="non-terminal residue" evidence="2">
    <location>
        <position position="63"/>
    </location>
</feature>
<feature type="transmembrane region" description="Helical" evidence="1">
    <location>
        <begin position="21"/>
        <end position="45"/>
    </location>
</feature>
<keyword evidence="1" id="KW-0812">Transmembrane</keyword>
<dbReference type="EMBL" id="JABEZW010000012">
    <property type="protein sequence ID" value="MBA0782173.1"/>
    <property type="molecule type" value="Genomic_DNA"/>
</dbReference>
<proteinExistence type="predicted"/>
<keyword evidence="3" id="KW-1185">Reference proteome</keyword>
<accession>A0A7J9FA30</accession>
<evidence type="ECO:0000313" key="3">
    <source>
        <dbReference type="Proteomes" id="UP000593568"/>
    </source>
</evidence>
<dbReference type="Proteomes" id="UP000593568">
    <property type="component" value="Unassembled WGS sequence"/>
</dbReference>
<protein>
    <submittedName>
        <fullName evidence="2">Uncharacterized protein</fullName>
    </submittedName>
</protein>
<reference evidence="2 3" key="1">
    <citation type="journal article" date="2019" name="Genome Biol. Evol.">
        <title>Insights into the evolution of the New World diploid cottons (Gossypium, subgenus Houzingenia) based on genome sequencing.</title>
        <authorList>
            <person name="Grover C.E."/>
            <person name="Arick M.A. 2nd"/>
            <person name="Thrash A."/>
            <person name="Conover J.L."/>
            <person name="Sanders W.S."/>
            <person name="Peterson D.G."/>
            <person name="Frelichowski J.E."/>
            <person name="Scheffler J.A."/>
            <person name="Scheffler B.E."/>
            <person name="Wendel J.F."/>
        </authorList>
    </citation>
    <scope>NUCLEOTIDE SEQUENCE [LARGE SCALE GENOMIC DNA]</scope>
    <source>
        <strain evidence="2">8</strain>
        <tissue evidence="2">Leaf</tissue>
    </source>
</reference>
<comment type="caution">
    <text evidence="2">The sequence shown here is derived from an EMBL/GenBank/DDBJ whole genome shotgun (WGS) entry which is preliminary data.</text>
</comment>
<gene>
    <name evidence="2" type="ORF">Gotri_003033</name>
</gene>
<evidence type="ECO:0000256" key="1">
    <source>
        <dbReference type="SAM" id="Phobius"/>
    </source>
</evidence>